<gene>
    <name evidence="3" type="ORF">ENJ89_09435</name>
</gene>
<keyword evidence="2" id="KW-1133">Transmembrane helix</keyword>
<dbReference type="Proteomes" id="UP000886124">
    <property type="component" value="Unassembled WGS sequence"/>
</dbReference>
<feature type="coiled-coil region" evidence="1">
    <location>
        <begin position="58"/>
        <end position="120"/>
    </location>
</feature>
<name>A0A7V5PQK4_CALAY</name>
<comment type="caution">
    <text evidence="3">The sequence shown here is derived from an EMBL/GenBank/DDBJ whole genome shotgun (WGS) entry which is preliminary data.</text>
</comment>
<organism evidence="3">
    <name type="scientific">Caldithrix abyssi</name>
    <dbReference type="NCBI Taxonomy" id="187145"/>
    <lineage>
        <taxon>Bacteria</taxon>
        <taxon>Pseudomonadati</taxon>
        <taxon>Calditrichota</taxon>
        <taxon>Calditrichia</taxon>
        <taxon>Calditrichales</taxon>
        <taxon>Calditrichaceae</taxon>
        <taxon>Caldithrix</taxon>
    </lineage>
</organism>
<protein>
    <recommendedName>
        <fullName evidence="4">Magnesium transporter MgtE intracellular domain-containing protein</fullName>
    </recommendedName>
</protein>
<evidence type="ECO:0000256" key="1">
    <source>
        <dbReference type="SAM" id="Coils"/>
    </source>
</evidence>
<evidence type="ECO:0008006" key="4">
    <source>
        <dbReference type="Google" id="ProtNLM"/>
    </source>
</evidence>
<evidence type="ECO:0000313" key="3">
    <source>
        <dbReference type="EMBL" id="HHJ53403.1"/>
    </source>
</evidence>
<keyword evidence="2" id="KW-0812">Transmembrane</keyword>
<reference evidence="3" key="1">
    <citation type="journal article" date="2020" name="mSystems">
        <title>Genome- and Community-Level Interaction Insights into Carbon Utilization and Element Cycling Functions of Hydrothermarchaeota in Hydrothermal Sediment.</title>
        <authorList>
            <person name="Zhou Z."/>
            <person name="Liu Y."/>
            <person name="Xu W."/>
            <person name="Pan J."/>
            <person name="Luo Z.H."/>
            <person name="Li M."/>
        </authorList>
    </citation>
    <scope>NUCLEOTIDE SEQUENCE [LARGE SCALE GENOMIC DNA]</scope>
    <source>
        <strain evidence="3">HyVt-527</strain>
    </source>
</reference>
<dbReference type="AlphaFoldDB" id="A0A7V5PQK4"/>
<accession>A0A7V5PQK4</accession>
<feature type="transmembrane region" description="Helical" evidence="2">
    <location>
        <begin position="6"/>
        <end position="26"/>
    </location>
</feature>
<dbReference type="EMBL" id="DROD01000601">
    <property type="protein sequence ID" value="HHJ53403.1"/>
    <property type="molecule type" value="Genomic_DNA"/>
</dbReference>
<keyword evidence="2" id="KW-0472">Membrane</keyword>
<sequence>MLKWIGFSVSSFIFIMAVVFGVVLILKPPPKPVESVKGRKTAVHHKIKKKHSGPLSLKDSLLMVIDDYEQELKAQKHQLDSLTALVQTLRQDTQAKSAEIEKLNVALQGKTERNKKAKEMAKTFASMKVKQISPILNKLDDETIISIYLQTSKPARKNIIAALTDDRAARITKKLIN</sequence>
<evidence type="ECO:0000256" key="2">
    <source>
        <dbReference type="SAM" id="Phobius"/>
    </source>
</evidence>
<keyword evidence="1" id="KW-0175">Coiled coil</keyword>
<proteinExistence type="predicted"/>